<proteinExistence type="predicted"/>
<keyword evidence="2" id="KW-1185">Reference proteome</keyword>
<evidence type="ECO:0000313" key="1">
    <source>
        <dbReference type="EMBL" id="KAF9688688.1"/>
    </source>
</evidence>
<dbReference type="AlphaFoldDB" id="A0A835N9B2"/>
<dbReference type="PANTHER" id="PTHR31170:SF17">
    <property type="match status" value="1"/>
</dbReference>
<gene>
    <name evidence="1" type="ORF">SADUNF_Sadunf01G0014200</name>
</gene>
<evidence type="ECO:0000313" key="2">
    <source>
        <dbReference type="Proteomes" id="UP000657918"/>
    </source>
</evidence>
<protein>
    <submittedName>
        <fullName evidence="1">Uncharacterized protein</fullName>
    </submittedName>
</protein>
<dbReference type="OrthoDB" id="672127at2759"/>
<accession>A0A835N9B2</accession>
<dbReference type="InterPro" id="IPR004158">
    <property type="entry name" value="DUF247_pln"/>
</dbReference>
<dbReference type="EMBL" id="JADGMS010000001">
    <property type="protein sequence ID" value="KAF9688688.1"/>
    <property type="molecule type" value="Genomic_DNA"/>
</dbReference>
<dbReference type="Proteomes" id="UP000657918">
    <property type="component" value="Unassembled WGS sequence"/>
</dbReference>
<dbReference type="Pfam" id="PF03140">
    <property type="entry name" value="DUF247"/>
    <property type="match status" value="2"/>
</dbReference>
<sequence length="302" mass="34613">MMEIVGTSTDHQGTRSDQVSLDVNKFAKSMREELEIFPPFSDQCCIYHVPVQLHVLNEKAYTLRLVSIGPLHHGKEELKAMEGHIIYSKEFVKMILLDGVFIIVIFLKKGYEDPINIVDRIYNKPWMLYDIALDICLIENQLPLFILEDLFKASEIASHYDEECSMIKLTYKFFKDDWNSSLTEGILEEIKASVVAHYVDLVRKSQKPSEPNTPEALESINIPSVTELHQAGVKFKLSPSKSLLDMKFDKGIMEILIYYCISYSPHTHWYTCSVLCCSTVASTISIVSHRLQIALYYLANQC</sequence>
<dbReference type="PANTHER" id="PTHR31170">
    <property type="entry name" value="BNAC04G53230D PROTEIN"/>
    <property type="match status" value="1"/>
</dbReference>
<reference evidence="1 2" key="1">
    <citation type="submission" date="2020-10" db="EMBL/GenBank/DDBJ databases">
        <title>Plant Genome Project.</title>
        <authorList>
            <person name="Zhang R.-G."/>
        </authorList>
    </citation>
    <scope>NUCLEOTIDE SEQUENCE [LARGE SCALE GENOMIC DNA]</scope>
    <source>
        <strain evidence="1">FAFU-HL-1</strain>
        <tissue evidence="1">Leaf</tissue>
    </source>
</reference>
<comment type="caution">
    <text evidence="1">The sequence shown here is derived from an EMBL/GenBank/DDBJ whole genome shotgun (WGS) entry which is preliminary data.</text>
</comment>
<organism evidence="1 2">
    <name type="scientific">Salix dunnii</name>
    <dbReference type="NCBI Taxonomy" id="1413687"/>
    <lineage>
        <taxon>Eukaryota</taxon>
        <taxon>Viridiplantae</taxon>
        <taxon>Streptophyta</taxon>
        <taxon>Embryophyta</taxon>
        <taxon>Tracheophyta</taxon>
        <taxon>Spermatophyta</taxon>
        <taxon>Magnoliopsida</taxon>
        <taxon>eudicotyledons</taxon>
        <taxon>Gunneridae</taxon>
        <taxon>Pentapetalae</taxon>
        <taxon>rosids</taxon>
        <taxon>fabids</taxon>
        <taxon>Malpighiales</taxon>
        <taxon>Salicaceae</taxon>
        <taxon>Saliceae</taxon>
        <taxon>Salix</taxon>
    </lineage>
</organism>
<name>A0A835N9B2_9ROSI</name>